<name>B3EC48_CHLL2</name>
<dbReference type="EMBL" id="CP001097">
    <property type="protein sequence ID" value="ACD90123.1"/>
    <property type="molecule type" value="Genomic_DNA"/>
</dbReference>
<gene>
    <name evidence="1" type="ordered locus">Clim_1051</name>
</gene>
<sequence>MIIRIDAHLSPIPPSHPLGYMRKHSERMIGLIHRYVSGKTAS</sequence>
<reference evidence="1 2" key="1">
    <citation type="submission" date="2008-05" db="EMBL/GenBank/DDBJ databases">
        <title>Complete sequence of Chlorobium limicola DSM 245.</title>
        <authorList>
            <consortium name="US DOE Joint Genome Institute"/>
            <person name="Lucas S."/>
            <person name="Copeland A."/>
            <person name="Lapidus A."/>
            <person name="Glavina del Rio T."/>
            <person name="Dalin E."/>
            <person name="Tice H."/>
            <person name="Bruce D."/>
            <person name="Goodwin L."/>
            <person name="Pitluck S."/>
            <person name="Schmutz J."/>
            <person name="Larimer F."/>
            <person name="Land M."/>
            <person name="Hauser L."/>
            <person name="Kyrpides N."/>
            <person name="Ovchinnikova G."/>
            <person name="Zhao F."/>
            <person name="Li T."/>
            <person name="Liu Z."/>
            <person name="Overmann J."/>
            <person name="Bryant D.A."/>
            <person name="Richardson P."/>
        </authorList>
    </citation>
    <scope>NUCLEOTIDE SEQUENCE [LARGE SCALE GENOMIC DNA]</scope>
    <source>
        <strain evidence="2">DSM 245 / NBRC 103803 / 6330</strain>
    </source>
</reference>
<dbReference type="KEGG" id="cli:Clim_1051"/>
<dbReference type="AlphaFoldDB" id="B3EC48"/>
<dbReference type="HOGENOM" id="CLU_3249103_0_0_10"/>
<organism evidence="1 2">
    <name type="scientific">Chlorobium limicola (strain DSM 245 / NBRC 103803 / 6330)</name>
    <dbReference type="NCBI Taxonomy" id="290315"/>
    <lineage>
        <taxon>Bacteria</taxon>
        <taxon>Pseudomonadati</taxon>
        <taxon>Chlorobiota</taxon>
        <taxon>Chlorobiia</taxon>
        <taxon>Chlorobiales</taxon>
        <taxon>Chlorobiaceae</taxon>
        <taxon>Chlorobium/Pelodictyon group</taxon>
        <taxon>Chlorobium</taxon>
    </lineage>
</organism>
<evidence type="ECO:0000313" key="2">
    <source>
        <dbReference type="Proteomes" id="UP000008841"/>
    </source>
</evidence>
<evidence type="ECO:0000313" key="1">
    <source>
        <dbReference type="EMBL" id="ACD90123.1"/>
    </source>
</evidence>
<accession>B3EC48</accession>
<protein>
    <submittedName>
        <fullName evidence="1">Uncharacterized protein</fullName>
    </submittedName>
</protein>
<dbReference type="Proteomes" id="UP000008841">
    <property type="component" value="Chromosome"/>
</dbReference>
<proteinExistence type="predicted"/>